<reference evidence="1" key="1">
    <citation type="submission" date="2018-05" db="EMBL/GenBank/DDBJ databases">
        <authorList>
            <person name="Lanie J.A."/>
            <person name="Ng W.-L."/>
            <person name="Kazmierczak K.M."/>
            <person name="Andrzejewski T.M."/>
            <person name="Davidsen T.M."/>
            <person name="Wayne K.J."/>
            <person name="Tettelin H."/>
            <person name="Glass J.I."/>
            <person name="Rusch D."/>
            <person name="Podicherti R."/>
            <person name="Tsui H.-C.T."/>
            <person name="Winkler M.E."/>
        </authorList>
    </citation>
    <scope>NUCLEOTIDE SEQUENCE</scope>
</reference>
<feature type="non-terminal residue" evidence="1">
    <location>
        <position position="65"/>
    </location>
</feature>
<proteinExistence type="predicted"/>
<dbReference type="SUPFAM" id="SSF54814">
    <property type="entry name" value="Prokaryotic type KH domain (KH-domain type II)"/>
    <property type="match status" value="1"/>
</dbReference>
<dbReference type="EMBL" id="UINC01020008">
    <property type="protein sequence ID" value="SVA84438.1"/>
    <property type="molecule type" value="Genomic_DNA"/>
</dbReference>
<sequence length="65" mass="7612">MGQKIHPIGFRLGISRGWDSTWFGNKFSYSEFVKDDYKIRKEIMKLNQDAGITKIEIERSTNEIS</sequence>
<organism evidence="1">
    <name type="scientific">marine metagenome</name>
    <dbReference type="NCBI Taxonomy" id="408172"/>
    <lineage>
        <taxon>unclassified sequences</taxon>
        <taxon>metagenomes</taxon>
        <taxon>ecological metagenomes</taxon>
    </lineage>
</organism>
<protein>
    <recommendedName>
        <fullName evidence="2">30S ribosomal protein S3</fullName>
    </recommendedName>
</protein>
<evidence type="ECO:0000313" key="1">
    <source>
        <dbReference type="EMBL" id="SVA84438.1"/>
    </source>
</evidence>
<gene>
    <name evidence="1" type="ORF">METZ01_LOCUS137292</name>
</gene>
<dbReference type="InterPro" id="IPR015946">
    <property type="entry name" value="KH_dom-like_a/b"/>
</dbReference>
<dbReference type="AlphaFoldDB" id="A0A381Z5C2"/>
<dbReference type="GO" id="GO:0003723">
    <property type="term" value="F:RNA binding"/>
    <property type="evidence" value="ECO:0007669"/>
    <property type="project" value="InterPro"/>
</dbReference>
<name>A0A381Z5C2_9ZZZZ</name>
<dbReference type="Gene3D" id="3.30.300.20">
    <property type="match status" value="1"/>
</dbReference>
<dbReference type="CDD" id="cd02412">
    <property type="entry name" value="KH-II_30S_S3"/>
    <property type="match status" value="1"/>
</dbReference>
<accession>A0A381Z5C2</accession>
<evidence type="ECO:0008006" key="2">
    <source>
        <dbReference type="Google" id="ProtNLM"/>
    </source>
</evidence>
<dbReference type="InterPro" id="IPR009019">
    <property type="entry name" value="KH_sf_prok-type"/>
</dbReference>